<feature type="region of interest" description="Disordered" evidence="1">
    <location>
        <begin position="782"/>
        <end position="852"/>
    </location>
</feature>
<feature type="region of interest" description="Disordered" evidence="1">
    <location>
        <begin position="614"/>
        <end position="639"/>
    </location>
</feature>
<sequence>MVSHQVATFQGYVHSTRDALLIFEAVRRGQLPKITRRLRDDERKMIQSGTIFVFDEAESSIKRWTDGMIWSPSRILNNFLVYREVEKKDPKPATDQPAFATSHSSFAMQGAALNSSHPSQHSSVRSVPLTLMPNAMDADAQMTHYKQEHSGYHSVEGVSSSSNPGYSEHDGFFGGHAHHHHSAHAQAHAQAAGLVGLLDEGAASSSAVKREVELDRTIVGSLTSSYPFVRDGLCKKTISIQVEGSTQHLISYYKIDDVHHGRLTIPSNLPELFCFSISPIFLNKSNFRYPPIVEMGPDGLPRYVGESTDNAMRASGHVSSGNESYSSGSEARHEGLGRAASRSLSIYSPALPSDPTHNEFYSSRYPHQIGGDGILPNSANLPSSSTSSLPYRSRRSSDAPRRRANSRYEPYQQAPGFGHGMVPTQLYSNSPAMDHGPVSPSGRRAFFPPPRGYSDAEAAHASEHTSFGMHRQDAGFFAIGQVDHASGQNGGHLNQPHASMDQVDQHGDLQQSFQPGPVIPFVPSQPSRSHTSYSTGADLMHGRYDAVGMKQEQADPFHFSSRLARGSWDSNQPSHPNVVHHVQQPPATSQGLTAISIHSQSNFGGPVYGRLVGSPPNTSSSHDSRHSYMGSGPTHATGRIGELVDGVLPTTAARLEEANYSSRPMSRAGEGGYVGDLDSAGVVQTGPLEALQVDSDPTSPYARSHQHPLHASHAQHQILGNDAAGVDGYGRPATEMDAQPPFYPPPQTSYPPQEHDGVQLDQQAFGRHAQDGYASTQAYASNGIVPGSAHNEQSWSDPVQEGNGATTADQSYPSRPGTSHDQAYHHQYRNEGGDANADESGLEKVMLTRPAA</sequence>
<dbReference type="PANTHER" id="PTHR28027">
    <property type="entry name" value="TRANSCRIPTIONAL REGULATOR MIT1"/>
    <property type="match status" value="1"/>
</dbReference>
<feature type="region of interest" description="Disordered" evidence="1">
    <location>
        <begin position="487"/>
        <end position="509"/>
    </location>
</feature>
<feature type="compositionally biased region" description="Polar residues" evidence="1">
    <location>
        <begin position="790"/>
        <end position="821"/>
    </location>
</feature>
<reference evidence="2" key="1">
    <citation type="submission" date="2018-11" db="EMBL/GenBank/DDBJ databases">
        <authorList>
            <person name="Zhang Y."/>
            <person name="Yin Y."/>
            <person name="Xia W."/>
            <person name="Cui H."/>
            <person name="Yu X."/>
            <person name="Ye Z."/>
        </authorList>
    </citation>
    <scope>NUCLEOTIDE SEQUENCE</scope>
</reference>
<proteinExistence type="predicted"/>
<name>A0A5S9H9R3_9BASI</name>
<dbReference type="GO" id="GO:0003677">
    <property type="term" value="F:DNA binding"/>
    <property type="evidence" value="ECO:0007669"/>
    <property type="project" value="TreeGrafter"/>
</dbReference>
<dbReference type="InterPro" id="IPR018608">
    <property type="entry name" value="Gti1/Pac2"/>
</dbReference>
<dbReference type="PANTHER" id="PTHR28027:SF2">
    <property type="entry name" value="TRANSCRIPTIONAL REGULATOR MIT1"/>
    <property type="match status" value="1"/>
</dbReference>
<feature type="region of interest" description="Disordered" evidence="1">
    <location>
        <begin position="312"/>
        <end position="337"/>
    </location>
</feature>
<feature type="compositionally biased region" description="Low complexity" evidence="1">
    <location>
        <begin position="375"/>
        <end position="391"/>
    </location>
</feature>
<gene>
    <name evidence="2" type="primary">Itd1</name>
</gene>
<dbReference type="Pfam" id="PF09729">
    <property type="entry name" value="Gti1_Pac2"/>
    <property type="match status" value="1"/>
</dbReference>
<evidence type="ECO:0000256" key="1">
    <source>
        <dbReference type="SAM" id="MobiDB-lite"/>
    </source>
</evidence>
<protein>
    <submittedName>
        <fullName evidence="2">Itd1</fullName>
    </submittedName>
</protein>
<evidence type="ECO:0000313" key="2">
    <source>
        <dbReference type="EMBL" id="AZI94828.1"/>
    </source>
</evidence>
<feature type="region of interest" description="Disordered" evidence="1">
    <location>
        <begin position="371"/>
        <end position="418"/>
    </location>
</feature>
<feature type="compositionally biased region" description="Basic and acidic residues" evidence="1">
    <location>
        <begin position="822"/>
        <end position="832"/>
    </location>
</feature>
<feature type="compositionally biased region" description="Low complexity" evidence="1">
    <location>
        <begin position="315"/>
        <end position="329"/>
    </location>
</feature>
<accession>A0A5S9H9R3</accession>
<dbReference type="EMBL" id="MK164419">
    <property type="protein sequence ID" value="AZI94828.1"/>
    <property type="molecule type" value="Genomic_DNA"/>
</dbReference>
<dbReference type="AlphaFoldDB" id="A0A5S9H9R3"/>
<organism evidence="2">
    <name type="scientific">Ustilago esculenta</name>
    <dbReference type="NCBI Taxonomy" id="185366"/>
    <lineage>
        <taxon>Eukaryota</taxon>
        <taxon>Fungi</taxon>
        <taxon>Dikarya</taxon>
        <taxon>Basidiomycota</taxon>
        <taxon>Ustilaginomycotina</taxon>
        <taxon>Ustilaginomycetes</taxon>
        <taxon>Ustilaginales</taxon>
        <taxon>Ustilaginaceae</taxon>
        <taxon>Ustilago</taxon>
    </lineage>
</organism>